<protein>
    <recommendedName>
        <fullName evidence="3">Phage protein, HK97 gp10 family</fullName>
    </recommendedName>
</protein>
<evidence type="ECO:0008006" key="3">
    <source>
        <dbReference type="Google" id="ProtNLM"/>
    </source>
</evidence>
<evidence type="ECO:0000313" key="1">
    <source>
        <dbReference type="EMBL" id="QDT52159.1"/>
    </source>
</evidence>
<accession>A0A517S7S4</accession>
<dbReference type="InParanoid" id="A0A517S7S4"/>
<gene>
    <name evidence="1" type="ORF">Pan44_01680</name>
</gene>
<evidence type="ECO:0000313" key="2">
    <source>
        <dbReference type="Proteomes" id="UP000315700"/>
    </source>
</evidence>
<proteinExistence type="predicted"/>
<dbReference type="Proteomes" id="UP000315700">
    <property type="component" value="Chromosome"/>
</dbReference>
<dbReference type="KEGG" id="ccos:Pan44_01680"/>
<dbReference type="RefSeq" id="WP_145026312.1">
    <property type="nucleotide sequence ID" value="NZ_CP036271.1"/>
</dbReference>
<sequence length="142" mass="15351">MQIRVQVDGGDLHRLRELARYGVPDARRTMVERGMEAALESTIQLNPVDTGRSRAAWKAALDELRGEANGAAAAGGPIAEGLASGSLNHQHEAATTTISATNTVRYVPFLEYGTTRMTPFQMVRRSLASVRGVIAGWFQLGE</sequence>
<dbReference type="EMBL" id="CP036271">
    <property type="protein sequence ID" value="QDT52159.1"/>
    <property type="molecule type" value="Genomic_DNA"/>
</dbReference>
<organism evidence="1 2">
    <name type="scientific">Caulifigura coniformis</name>
    <dbReference type="NCBI Taxonomy" id="2527983"/>
    <lineage>
        <taxon>Bacteria</taxon>
        <taxon>Pseudomonadati</taxon>
        <taxon>Planctomycetota</taxon>
        <taxon>Planctomycetia</taxon>
        <taxon>Planctomycetales</taxon>
        <taxon>Planctomycetaceae</taxon>
        <taxon>Caulifigura</taxon>
    </lineage>
</organism>
<dbReference type="AlphaFoldDB" id="A0A517S7S4"/>
<dbReference type="OrthoDB" id="290714at2"/>
<keyword evidence="2" id="KW-1185">Reference proteome</keyword>
<name>A0A517S7S4_9PLAN</name>
<reference evidence="1 2" key="1">
    <citation type="submission" date="2019-02" db="EMBL/GenBank/DDBJ databases">
        <title>Deep-cultivation of Planctomycetes and their phenomic and genomic characterization uncovers novel biology.</title>
        <authorList>
            <person name="Wiegand S."/>
            <person name="Jogler M."/>
            <person name="Boedeker C."/>
            <person name="Pinto D."/>
            <person name="Vollmers J."/>
            <person name="Rivas-Marin E."/>
            <person name="Kohn T."/>
            <person name="Peeters S.H."/>
            <person name="Heuer A."/>
            <person name="Rast P."/>
            <person name="Oberbeckmann S."/>
            <person name="Bunk B."/>
            <person name="Jeske O."/>
            <person name="Meyerdierks A."/>
            <person name="Storesund J.E."/>
            <person name="Kallscheuer N."/>
            <person name="Luecker S."/>
            <person name="Lage O.M."/>
            <person name="Pohl T."/>
            <person name="Merkel B.J."/>
            <person name="Hornburger P."/>
            <person name="Mueller R.-W."/>
            <person name="Bruemmer F."/>
            <person name="Labrenz M."/>
            <person name="Spormann A.M."/>
            <person name="Op den Camp H."/>
            <person name="Overmann J."/>
            <person name="Amann R."/>
            <person name="Jetten M.S.M."/>
            <person name="Mascher T."/>
            <person name="Medema M.H."/>
            <person name="Devos D.P."/>
            <person name="Kaster A.-K."/>
            <person name="Ovreas L."/>
            <person name="Rohde M."/>
            <person name="Galperin M.Y."/>
            <person name="Jogler C."/>
        </authorList>
    </citation>
    <scope>NUCLEOTIDE SEQUENCE [LARGE SCALE GENOMIC DNA]</scope>
    <source>
        <strain evidence="1 2">Pan44</strain>
    </source>
</reference>